<evidence type="ECO:0000256" key="4">
    <source>
        <dbReference type="PROSITE-ProRule" id="PRU00335"/>
    </source>
</evidence>
<dbReference type="InterPro" id="IPR009057">
    <property type="entry name" value="Homeodomain-like_sf"/>
</dbReference>
<dbReference type="Pfam" id="PF00440">
    <property type="entry name" value="TetR_N"/>
    <property type="match status" value="1"/>
</dbReference>
<evidence type="ECO:0000256" key="2">
    <source>
        <dbReference type="ARBA" id="ARBA00023125"/>
    </source>
</evidence>
<sequence length="197" mass="21423">MSPLPRFHRLPAERRQAILGVARRYFAEQGPEGASYNKIIEAAGMSKTAAYQYFDGRDDLLAAVLDDVLERLLAALGTWQPARDPAAFRAALETGTRALSAHLREHPDDLVLAGAAAARAGGTVWTGWFTSVVADGQRIGVIRTDVDRELLVAATESVLRAGDAWALAAWLRDGHEPDTRQVWELLHGLWSGAADAR</sequence>
<dbReference type="RefSeq" id="WP_323447504.1">
    <property type="nucleotide sequence ID" value="NZ_BSBI01000005.1"/>
</dbReference>
<dbReference type="EMBL" id="BSBI01000005">
    <property type="protein sequence ID" value="GLF95441.1"/>
    <property type="molecule type" value="Genomic_DNA"/>
</dbReference>
<dbReference type="PRINTS" id="PR00455">
    <property type="entry name" value="HTHTETR"/>
</dbReference>
<comment type="caution">
    <text evidence="6">The sequence shown here is derived from an EMBL/GenBank/DDBJ whole genome shotgun (WGS) entry which is preliminary data.</text>
</comment>
<reference evidence="6 7" key="1">
    <citation type="submission" date="2022-10" db="EMBL/GenBank/DDBJ databases">
        <title>Draft genome sequence of Streptomyces sp. YSPA8.</title>
        <authorList>
            <person name="Moriuchi R."/>
            <person name="Dohra H."/>
            <person name="Yamamura H."/>
            <person name="Kodani S."/>
        </authorList>
    </citation>
    <scope>NUCLEOTIDE SEQUENCE [LARGE SCALE GENOMIC DNA]</scope>
    <source>
        <strain evidence="6 7">YSPA8</strain>
    </source>
</reference>
<protein>
    <submittedName>
        <fullName evidence="6">TetR/AcrR family transcriptional regulator</fullName>
    </submittedName>
</protein>
<dbReference type="InterPro" id="IPR050109">
    <property type="entry name" value="HTH-type_TetR-like_transc_reg"/>
</dbReference>
<evidence type="ECO:0000313" key="6">
    <source>
        <dbReference type="EMBL" id="GLF95441.1"/>
    </source>
</evidence>
<accession>A0ABQ5NYL6</accession>
<dbReference type="PROSITE" id="PS50977">
    <property type="entry name" value="HTH_TETR_2"/>
    <property type="match status" value="1"/>
</dbReference>
<organism evidence="6 7">
    <name type="scientific">Streptomyces yaizuensis</name>
    <dbReference type="NCBI Taxonomy" id="2989713"/>
    <lineage>
        <taxon>Bacteria</taxon>
        <taxon>Bacillati</taxon>
        <taxon>Actinomycetota</taxon>
        <taxon>Actinomycetes</taxon>
        <taxon>Kitasatosporales</taxon>
        <taxon>Streptomycetaceae</taxon>
        <taxon>Streptomyces</taxon>
    </lineage>
</organism>
<dbReference type="Proteomes" id="UP001291653">
    <property type="component" value="Unassembled WGS sequence"/>
</dbReference>
<keyword evidence="7" id="KW-1185">Reference proteome</keyword>
<dbReference type="InterPro" id="IPR001647">
    <property type="entry name" value="HTH_TetR"/>
</dbReference>
<evidence type="ECO:0000256" key="1">
    <source>
        <dbReference type="ARBA" id="ARBA00023015"/>
    </source>
</evidence>
<feature type="domain" description="HTH tetR-type" evidence="5">
    <location>
        <begin position="12"/>
        <end position="72"/>
    </location>
</feature>
<feature type="DNA-binding region" description="H-T-H motif" evidence="4">
    <location>
        <begin position="35"/>
        <end position="54"/>
    </location>
</feature>
<proteinExistence type="predicted"/>
<evidence type="ECO:0000256" key="3">
    <source>
        <dbReference type="ARBA" id="ARBA00023163"/>
    </source>
</evidence>
<dbReference type="Gene3D" id="1.10.357.10">
    <property type="entry name" value="Tetracycline Repressor, domain 2"/>
    <property type="match status" value="1"/>
</dbReference>
<keyword evidence="2 4" id="KW-0238">DNA-binding</keyword>
<dbReference type="SUPFAM" id="SSF46689">
    <property type="entry name" value="Homeodomain-like"/>
    <property type="match status" value="1"/>
</dbReference>
<dbReference type="PANTHER" id="PTHR30055:SF234">
    <property type="entry name" value="HTH-TYPE TRANSCRIPTIONAL REGULATOR BETI"/>
    <property type="match status" value="1"/>
</dbReference>
<keyword evidence="3" id="KW-0804">Transcription</keyword>
<name>A0ABQ5NYL6_9ACTN</name>
<dbReference type="PANTHER" id="PTHR30055">
    <property type="entry name" value="HTH-TYPE TRANSCRIPTIONAL REGULATOR RUTR"/>
    <property type="match status" value="1"/>
</dbReference>
<evidence type="ECO:0000313" key="7">
    <source>
        <dbReference type="Proteomes" id="UP001291653"/>
    </source>
</evidence>
<evidence type="ECO:0000259" key="5">
    <source>
        <dbReference type="PROSITE" id="PS50977"/>
    </source>
</evidence>
<gene>
    <name evidence="6" type="ORF">SYYSPA8_14110</name>
</gene>
<keyword evidence="1" id="KW-0805">Transcription regulation</keyword>